<keyword evidence="2" id="KW-1185">Reference proteome</keyword>
<dbReference type="Proteomes" id="UP001373714">
    <property type="component" value="Unassembled WGS sequence"/>
</dbReference>
<reference evidence="1 2" key="1">
    <citation type="submission" date="2019-10" db="EMBL/GenBank/DDBJ databases">
        <authorList>
            <person name="Palmer J.M."/>
        </authorList>
    </citation>
    <scope>NUCLEOTIDE SEQUENCE [LARGE SCALE GENOMIC DNA]</scope>
    <source>
        <strain evidence="1 2">TWF730</strain>
    </source>
</reference>
<protein>
    <submittedName>
        <fullName evidence="1">Uncharacterized protein</fullName>
    </submittedName>
</protein>
<sequence length="331" mass="37409">MRHPYLLAIVFIFSNPIYSAFAYLINFQRSQYPQTLEDEQYLTQTPSDRSCMSIHGDHDSDVLSIRVRSDESIGGPPQAMAFFTEDGCSEASIAYIVRFYQLSDSMEQSISPFEVGQELTQGPGWDNTMQAQSSYNYYENIGYTSALWGAVVGLNLQPGDMALNYTSADSSGVTEWRIAEGVVAVEESPNTLQEGLTMAHDHLEPMLSTSLPSMPKEERKLIQNHFQALARESPASEESLLTTTEYLDPESAWRDDFVRGHERKIKIGKLARERNQYGPTPVRKANPNMIELNPLVNLPGQSHLQDLENQKALTAEDYLNDKDWDLYLPDY</sequence>
<organism evidence="1 2">
    <name type="scientific">Orbilia blumenaviensis</name>
    <dbReference type="NCBI Taxonomy" id="1796055"/>
    <lineage>
        <taxon>Eukaryota</taxon>
        <taxon>Fungi</taxon>
        <taxon>Dikarya</taxon>
        <taxon>Ascomycota</taxon>
        <taxon>Pezizomycotina</taxon>
        <taxon>Orbiliomycetes</taxon>
        <taxon>Orbiliales</taxon>
        <taxon>Orbiliaceae</taxon>
        <taxon>Orbilia</taxon>
    </lineage>
</organism>
<proteinExistence type="predicted"/>
<dbReference type="EMBL" id="JAVHNS010000008">
    <property type="protein sequence ID" value="KAK6346163.1"/>
    <property type="molecule type" value="Genomic_DNA"/>
</dbReference>
<name>A0AAV9UNF6_9PEZI</name>
<evidence type="ECO:0000313" key="2">
    <source>
        <dbReference type="Proteomes" id="UP001373714"/>
    </source>
</evidence>
<comment type="caution">
    <text evidence="1">The sequence shown here is derived from an EMBL/GenBank/DDBJ whole genome shotgun (WGS) entry which is preliminary data.</text>
</comment>
<accession>A0AAV9UNF6</accession>
<evidence type="ECO:0000313" key="1">
    <source>
        <dbReference type="EMBL" id="KAK6346163.1"/>
    </source>
</evidence>
<gene>
    <name evidence="1" type="ORF">TWF730_010495</name>
</gene>
<dbReference type="AlphaFoldDB" id="A0AAV9UNF6"/>